<protein>
    <recommendedName>
        <fullName evidence="5 6">Large ribosomal subunit protein bL19</fullName>
    </recommendedName>
</protein>
<comment type="similarity">
    <text evidence="2 6 7">Belongs to the bacterial ribosomal protein bL19 family.</text>
</comment>
<dbReference type="GO" id="GO:0003735">
    <property type="term" value="F:structural constituent of ribosome"/>
    <property type="evidence" value="ECO:0007669"/>
    <property type="project" value="InterPro"/>
</dbReference>
<keyword evidence="4 6" id="KW-0687">Ribonucleoprotein</keyword>
<dbReference type="Gene3D" id="2.30.30.790">
    <property type="match status" value="1"/>
</dbReference>
<dbReference type="PANTHER" id="PTHR15680">
    <property type="entry name" value="RIBOSOMAL PROTEIN L19"/>
    <property type="match status" value="1"/>
</dbReference>
<evidence type="ECO:0000256" key="2">
    <source>
        <dbReference type="ARBA" id="ARBA00005781"/>
    </source>
</evidence>
<keyword evidence="3 6" id="KW-0689">Ribosomal protein</keyword>
<dbReference type="EMBL" id="WHYR01000017">
    <property type="protein sequence ID" value="MQL52201.1"/>
    <property type="molecule type" value="Genomic_DNA"/>
</dbReference>
<dbReference type="InterPro" id="IPR038657">
    <property type="entry name" value="Ribosomal_bL19_sf"/>
</dbReference>
<dbReference type="GO" id="GO:0022625">
    <property type="term" value="C:cytosolic large ribosomal subunit"/>
    <property type="evidence" value="ECO:0007669"/>
    <property type="project" value="TreeGrafter"/>
</dbReference>
<comment type="caution">
    <text evidence="8">The sequence shown here is derived from an EMBL/GenBank/DDBJ whole genome shotgun (WGS) entry which is preliminary data.</text>
</comment>
<dbReference type="AlphaFoldDB" id="A0A6N7IQK1"/>
<gene>
    <name evidence="6 8" type="primary">rplS</name>
    <name evidence="8" type="ORF">GFC01_07930</name>
</gene>
<dbReference type="RefSeq" id="WP_341473838.1">
    <property type="nucleotide sequence ID" value="NZ_WHYR01000017.1"/>
</dbReference>
<dbReference type="Pfam" id="PF01245">
    <property type="entry name" value="Ribosomal_L19"/>
    <property type="match status" value="1"/>
</dbReference>
<evidence type="ECO:0000256" key="3">
    <source>
        <dbReference type="ARBA" id="ARBA00022980"/>
    </source>
</evidence>
<evidence type="ECO:0000256" key="1">
    <source>
        <dbReference type="ARBA" id="ARBA00002349"/>
    </source>
</evidence>
<dbReference type="PRINTS" id="PR00061">
    <property type="entry name" value="RIBOSOMALL19"/>
</dbReference>
<dbReference type="FunFam" id="2.30.30.790:FF:000001">
    <property type="entry name" value="50S ribosomal protein L19"/>
    <property type="match status" value="1"/>
</dbReference>
<dbReference type="GO" id="GO:0006412">
    <property type="term" value="P:translation"/>
    <property type="evidence" value="ECO:0007669"/>
    <property type="project" value="UniProtKB-UniRule"/>
</dbReference>
<evidence type="ECO:0000256" key="4">
    <source>
        <dbReference type="ARBA" id="ARBA00023274"/>
    </source>
</evidence>
<dbReference type="Proteomes" id="UP000441717">
    <property type="component" value="Unassembled WGS sequence"/>
</dbReference>
<reference evidence="8 9" key="1">
    <citation type="submission" date="2019-10" db="EMBL/GenBank/DDBJ databases">
        <title>Comparative genomics of sulfur disproportionating microorganisms.</title>
        <authorList>
            <person name="Ward L.M."/>
            <person name="Bertran E."/>
            <person name="Johnston D."/>
        </authorList>
    </citation>
    <scope>NUCLEOTIDE SEQUENCE [LARGE SCALE GENOMIC DNA]</scope>
    <source>
        <strain evidence="8 9">DSM 14055</strain>
    </source>
</reference>
<sequence>MNLIQTLEQEQMKADIPDFHPGDTVRVHVKVVEGNRERIQVFEGVVIRRRGGGLSETFTVRRVSYGVGVERTFPLHSPRIDRIEVVRRGRVRRARLYYLRKLRGKAARIKDRR</sequence>
<dbReference type="InterPro" id="IPR018257">
    <property type="entry name" value="Ribosomal_bL19_CS"/>
</dbReference>
<name>A0A6N7IQK1_9FIRM</name>
<evidence type="ECO:0000313" key="9">
    <source>
        <dbReference type="Proteomes" id="UP000441717"/>
    </source>
</evidence>
<dbReference type="PANTHER" id="PTHR15680:SF9">
    <property type="entry name" value="LARGE RIBOSOMAL SUBUNIT PROTEIN BL19M"/>
    <property type="match status" value="1"/>
</dbReference>
<dbReference type="PROSITE" id="PS01015">
    <property type="entry name" value="RIBOSOMAL_L19"/>
    <property type="match status" value="1"/>
</dbReference>
<comment type="function">
    <text evidence="1 6 7">This protein is located at the 30S-50S ribosomal subunit interface and may play a role in the structure and function of the aminoacyl-tRNA binding site.</text>
</comment>
<evidence type="ECO:0000256" key="5">
    <source>
        <dbReference type="ARBA" id="ARBA00035171"/>
    </source>
</evidence>
<dbReference type="InterPro" id="IPR008991">
    <property type="entry name" value="Translation_prot_SH3-like_sf"/>
</dbReference>
<dbReference type="PIRSF" id="PIRSF002191">
    <property type="entry name" value="Ribosomal_L19"/>
    <property type="match status" value="1"/>
</dbReference>
<dbReference type="InterPro" id="IPR001857">
    <property type="entry name" value="Ribosomal_bL19"/>
</dbReference>
<dbReference type="HAMAP" id="MF_00402">
    <property type="entry name" value="Ribosomal_bL19"/>
    <property type="match status" value="1"/>
</dbReference>
<keyword evidence="9" id="KW-1185">Reference proteome</keyword>
<accession>A0A6N7IQK1</accession>
<evidence type="ECO:0000256" key="7">
    <source>
        <dbReference type="RuleBase" id="RU000559"/>
    </source>
</evidence>
<dbReference type="SUPFAM" id="SSF50104">
    <property type="entry name" value="Translation proteins SH3-like domain"/>
    <property type="match status" value="1"/>
</dbReference>
<proteinExistence type="inferred from homology"/>
<dbReference type="NCBIfam" id="TIGR01024">
    <property type="entry name" value="rplS_bact"/>
    <property type="match status" value="1"/>
</dbReference>
<organism evidence="8 9">
    <name type="scientific">Desulfofundulus thermobenzoicus</name>
    <dbReference type="NCBI Taxonomy" id="29376"/>
    <lineage>
        <taxon>Bacteria</taxon>
        <taxon>Bacillati</taxon>
        <taxon>Bacillota</taxon>
        <taxon>Clostridia</taxon>
        <taxon>Eubacteriales</taxon>
        <taxon>Peptococcaceae</taxon>
        <taxon>Desulfofundulus</taxon>
    </lineage>
</organism>
<evidence type="ECO:0000313" key="8">
    <source>
        <dbReference type="EMBL" id="MQL52201.1"/>
    </source>
</evidence>
<evidence type="ECO:0000256" key="6">
    <source>
        <dbReference type="HAMAP-Rule" id="MF_00402"/>
    </source>
</evidence>